<dbReference type="InterPro" id="IPR050560">
    <property type="entry name" value="MYB_TF"/>
</dbReference>
<feature type="domain" description="HTH myb-type" evidence="3">
    <location>
        <begin position="64"/>
        <end position="113"/>
    </location>
</feature>
<dbReference type="SUPFAM" id="SSF46689">
    <property type="entry name" value="Homeodomain-like"/>
    <property type="match status" value="1"/>
</dbReference>
<evidence type="ECO:0000256" key="1">
    <source>
        <dbReference type="SAM" id="MobiDB-lite"/>
    </source>
</evidence>
<evidence type="ECO:0000313" key="5">
    <source>
        <dbReference type="Proteomes" id="UP001497444"/>
    </source>
</evidence>
<evidence type="ECO:0000259" key="3">
    <source>
        <dbReference type="PROSITE" id="PS51294"/>
    </source>
</evidence>
<keyword evidence="5" id="KW-1185">Reference proteome</keyword>
<reference evidence="4" key="1">
    <citation type="submission" date="2024-02" db="EMBL/GenBank/DDBJ databases">
        <authorList>
            <consortium name="ELIXIR-Norway"/>
            <consortium name="Elixir Norway"/>
        </authorList>
    </citation>
    <scope>NUCLEOTIDE SEQUENCE</scope>
</reference>
<name>A0ABP0X3D3_9BRYO</name>
<protein>
    <recommendedName>
        <fullName evidence="6">MYB transcription factor</fullName>
    </recommendedName>
</protein>
<feature type="domain" description="Myb-like" evidence="2">
    <location>
        <begin position="59"/>
        <end position="109"/>
    </location>
</feature>
<dbReference type="SMART" id="SM00717">
    <property type="entry name" value="SANT"/>
    <property type="match status" value="2"/>
</dbReference>
<accession>A0ABP0X3D3</accession>
<dbReference type="Pfam" id="PF00249">
    <property type="entry name" value="Myb_DNA-binding"/>
    <property type="match status" value="2"/>
</dbReference>
<feature type="region of interest" description="Disordered" evidence="1">
    <location>
        <begin position="109"/>
        <end position="175"/>
    </location>
</feature>
<dbReference type="PROSITE" id="PS51294">
    <property type="entry name" value="HTH_MYB"/>
    <property type="match status" value="2"/>
</dbReference>
<feature type="compositionally biased region" description="Low complexity" evidence="1">
    <location>
        <begin position="305"/>
        <end position="325"/>
    </location>
</feature>
<dbReference type="InterPro" id="IPR017930">
    <property type="entry name" value="Myb_dom"/>
</dbReference>
<dbReference type="InterPro" id="IPR001005">
    <property type="entry name" value="SANT/Myb"/>
</dbReference>
<feature type="compositionally biased region" description="Acidic residues" evidence="1">
    <location>
        <begin position="137"/>
        <end position="147"/>
    </location>
</feature>
<feature type="domain" description="HTH myb-type" evidence="3">
    <location>
        <begin position="7"/>
        <end position="62"/>
    </location>
</feature>
<dbReference type="Proteomes" id="UP001497444">
    <property type="component" value="Chromosome 5"/>
</dbReference>
<sequence>MAALVEEFDRIKGPWSPEEDAALQRLVEKHGARNWSLISKGIPGRSGKSCRLRWCNQLSPLVHHRPFTALEDSAIIQAHNLYGNKWATIARILPGRTDNAIKNHWNSTLRRRHLADKTSQRSTSRGGAGDNRISPAAEDEEEDEEEIGSSFDGRKRNYSNEISSTDRSVQQEESGCWEVDSLRLKKLSFGAGASDDDDHVQLQQHMKNKRPISFRPDDDDPAAASHHRLKKKQLLASGCEDASTVVSSALLASDDDDVQMKLKKKLSFGGSDSSTQLMPAPALFRPVARASAFNTFNPTPPAPPSYTTHASSSSSSGVVQNSSTSIERHHQQEIHHQANKASFGVNAVGAAGLLPMDPPTSLSLSLPGTIIQSSISQAASEQVAVLEKQPSMSSFTKGSSVAEVPAEMYDLIGATDKEACANLMSLAVKSVVAQALAPVFPQQGQAAAGTKWISTSAAAAPLGSLDAALNAGLLAIMRDMVAKEVHNYLAAVHSSSCLPFFHALATTHHEHAASLASRDPTFSNQPEFLGFMATTAPRKAV</sequence>
<dbReference type="PANTHER" id="PTHR45614">
    <property type="entry name" value="MYB PROTEIN-RELATED"/>
    <property type="match status" value="1"/>
</dbReference>
<proteinExistence type="predicted"/>
<gene>
    <name evidence="4" type="ORF">CSSPJE1EN1_LOCUS19081</name>
</gene>
<dbReference type="Gene3D" id="1.10.10.60">
    <property type="entry name" value="Homeodomain-like"/>
    <property type="match status" value="2"/>
</dbReference>
<feature type="compositionally biased region" description="Polar residues" evidence="1">
    <location>
        <begin position="159"/>
        <end position="173"/>
    </location>
</feature>
<dbReference type="EMBL" id="OZ020100">
    <property type="protein sequence ID" value="CAK9273603.1"/>
    <property type="molecule type" value="Genomic_DNA"/>
</dbReference>
<dbReference type="PROSITE" id="PS50090">
    <property type="entry name" value="MYB_LIKE"/>
    <property type="match status" value="2"/>
</dbReference>
<dbReference type="PANTHER" id="PTHR45614:SF82">
    <property type="entry name" value="OS01G0977300 PROTEIN"/>
    <property type="match status" value="1"/>
</dbReference>
<dbReference type="InterPro" id="IPR009057">
    <property type="entry name" value="Homeodomain-like_sf"/>
</dbReference>
<evidence type="ECO:0000259" key="2">
    <source>
        <dbReference type="PROSITE" id="PS50090"/>
    </source>
</evidence>
<organism evidence="4 5">
    <name type="scientific">Sphagnum jensenii</name>
    <dbReference type="NCBI Taxonomy" id="128206"/>
    <lineage>
        <taxon>Eukaryota</taxon>
        <taxon>Viridiplantae</taxon>
        <taxon>Streptophyta</taxon>
        <taxon>Embryophyta</taxon>
        <taxon>Bryophyta</taxon>
        <taxon>Sphagnophytina</taxon>
        <taxon>Sphagnopsida</taxon>
        <taxon>Sphagnales</taxon>
        <taxon>Sphagnaceae</taxon>
        <taxon>Sphagnum</taxon>
    </lineage>
</organism>
<feature type="region of interest" description="Disordered" evidence="1">
    <location>
        <begin position="295"/>
        <end position="336"/>
    </location>
</feature>
<evidence type="ECO:0000313" key="4">
    <source>
        <dbReference type="EMBL" id="CAK9273603.1"/>
    </source>
</evidence>
<feature type="region of interest" description="Disordered" evidence="1">
    <location>
        <begin position="207"/>
        <end position="229"/>
    </location>
</feature>
<feature type="domain" description="Myb-like" evidence="2">
    <location>
        <begin position="7"/>
        <end position="58"/>
    </location>
</feature>
<evidence type="ECO:0008006" key="6">
    <source>
        <dbReference type="Google" id="ProtNLM"/>
    </source>
</evidence>
<feature type="compositionally biased region" description="Basic and acidic residues" evidence="1">
    <location>
        <begin position="326"/>
        <end position="336"/>
    </location>
</feature>
<dbReference type="CDD" id="cd00167">
    <property type="entry name" value="SANT"/>
    <property type="match status" value="2"/>
</dbReference>